<name>A0ABQ3JZV9_9DEIO</name>
<accession>A0ABQ3JZV9</accession>
<dbReference type="Proteomes" id="UP000632154">
    <property type="component" value="Unassembled WGS sequence"/>
</dbReference>
<evidence type="ECO:0000313" key="1">
    <source>
        <dbReference type="EMBL" id="GHF97523.1"/>
    </source>
</evidence>
<dbReference type="EMBL" id="BNAL01000005">
    <property type="protein sequence ID" value="GHF97523.1"/>
    <property type="molecule type" value="Genomic_DNA"/>
</dbReference>
<keyword evidence="2" id="KW-1185">Reference proteome</keyword>
<reference evidence="2" key="1">
    <citation type="journal article" date="2019" name="Int. J. Syst. Evol. Microbiol.">
        <title>The Global Catalogue of Microorganisms (GCM) 10K type strain sequencing project: providing services to taxonomists for standard genome sequencing and annotation.</title>
        <authorList>
            <consortium name="The Broad Institute Genomics Platform"/>
            <consortium name="The Broad Institute Genome Sequencing Center for Infectious Disease"/>
            <person name="Wu L."/>
            <person name="Ma J."/>
        </authorList>
    </citation>
    <scope>NUCLEOTIDE SEQUENCE [LARGE SCALE GENOMIC DNA]</scope>
    <source>
        <strain evidence="2">CGMCC 1.18439</strain>
    </source>
</reference>
<organism evidence="1 2">
    <name type="scientific">Deinococcus piscis</name>
    <dbReference type="NCBI Taxonomy" id="394230"/>
    <lineage>
        <taxon>Bacteria</taxon>
        <taxon>Thermotogati</taxon>
        <taxon>Deinococcota</taxon>
        <taxon>Deinococci</taxon>
        <taxon>Deinococcales</taxon>
        <taxon>Deinococcaceae</taxon>
        <taxon>Deinococcus</taxon>
    </lineage>
</organism>
<sequence>MEVLQVGFWGPVPGSARLGHTASDQAPARLVNIRIPKAFQEDHHLPGLIAAPGFLVSPTLSKLGKGRA</sequence>
<proteinExistence type="predicted"/>
<evidence type="ECO:0000313" key="2">
    <source>
        <dbReference type="Proteomes" id="UP000632154"/>
    </source>
</evidence>
<comment type="caution">
    <text evidence="1">The sequence shown here is derived from an EMBL/GenBank/DDBJ whole genome shotgun (WGS) entry which is preliminary data.</text>
</comment>
<protein>
    <submittedName>
        <fullName evidence="1">Uncharacterized protein</fullName>
    </submittedName>
</protein>
<gene>
    <name evidence="1" type="ORF">GCM10017783_06750</name>
</gene>